<dbReference type="AlphaFoldDB" id="A0A8W8MB78"/>
<proteinExistence type="predicted"/>
<dbReference type="Pfam" id="PF25561">
    <property type="entry name" value="QRICH1"/>
    <property type="match status" value="1"/>
</dbReference>
<protein>
    <recommendedName>
        <fullName evidence="2">QRICH1-like domain-containing protein</fullName>
    </recommendedName>
</protein>
<reference evidence="3" key="1">
    <citation type="submission" date="2022-08" db="UniProtKB">
        <authorList>
            <consortium name="EnsemblMetazoa"/>
        </authorList>
    </citation>
    <scope>IDENTIFICATION</scope>
    <source>
        <strain evidence="3">05x7-T-G4-1.051#20</strain>
    </source>
</reference>
<evidence type="ECO:0000259" key="2">
    <source>
        <dbReference type="Pfam" id="PF25561"/>
    </source>
</evidence>
<accession>A0A8W8MB78</accession>
<sequence length="138" mass="16051">MNWTFWLCRFVNEARGQDGSKYPPPTIYKIGAGIQRHREECRLDKMNLFNDIAFLSFRETFDAVMKKRVLEGMWPESSYNRGFDEQEVVKRSGHRSSAVRTYKRASEEKEREISNALQSPAPKIQCVESERALSIPTS</sequence>
<keyword evidence="4" id="KW-1185">Reference proteome</keyword>
<evidence type="ECO:0000313" key="3">
    <source>
        <dbReference type="EnsemblMetazoa" id="G32198.1:cds"/>
    </source>
</evidence>
<feature type="region of interest" description="Disordered" evidence="1">
    <location>
        <begin position="90"/>
        <end position="122"/>
    </location>
</feature>
<dbReference type="EnsemblMetazoa" id="G32198.1">
    <property type="protein sequence ID" value="G32198.1:cds"/>
    <property type="gene ID" value="G32198"/>
</dbReference>
<evidence type="ECO:0000256" key="1">
    <source>
        <dbReference type="SAM" id="MobiDB-lite"/>
    </source>
</evidence>
<feature type="compositionally biased region" description="Basic and acidic residues" evidence="1">
    <location>
        <begin position="104"/>
        <end position="113"/>
    </location>
</feature>
<organism evidence="3 4">
    <name type="scientific">Magallana gigas</name>
    <name type="common">Pacific oyster</name>
    <name type="synonym">Crassostrea gigas</name>
    <dbReference type="NCBI Taxonomy" id="29159"/>
    <lineage>
        <taxon>Eukaryota</taxon>
        <taxon>Metazoa</taxon>
        <taxon>Spiralia</taxon>
        <taxon>Lophotrochozoa</taxon>
        <taxon>Mollusca</taxon>
        <taxon>Bivalvia</taxon>
        <taxon>Autobranchia</taxon>
        <taxon>Pteriomorphia</taxon>
        <taxon>Ostreida</taxon>
        <taxon>Ostreoidea</taxon>
        <taxon>Ostreidae</taxon>
        <taxon>Magallana</taxon>
    </lineage>
</organism>
<name>A0A8W8MB78_MAGGI</name>
<evidence type="ECO:0000313" key="4">
    <source>
        <dbReference type="Proteomes" id="UP000005408"/>
    </source>
</evidence>
<dbReference type="Proteomes" id="UP000005408">
    <property type="component" value="Unassembled WGS sequence"/>
</dbReference>
<feature type="domain" description="QRICH1-like" evidence="2">
    <location>
        <begin position="5"/>
        <end position="67"/>
    </location>
</feature>
<dbReference type="InterPro" id="IPR057926">
    <property type="entry name" value="QRICH1_dom"/>
</dbReference>